<dbReference type="AlphaFoldDB" id="A0A1G7FML2"/>
<organism evidence="6 7">
    <name type="scientific">Limimaricola pyoseonensis</name>
    <dbReference type="NCBI Taxonomy" id="521013"/>
    <lineage>
        <taxon>Bacteria</taxon>
        <taxon>Pseudomonadati</taxon>
        <taxon>Pseudomonadota</taxon>
        <taxon>Alphaproteobacteria</taxon>
        <taxon>Rhodobacterales</taxon>
        <taxon>Paracoccaceae</taxon>
        <taxon>Limimaricola</taxon>
    </lineage>
</organism>
<dbReference type="Gene3D" id="1.10.10.10">
    <property type="entry name" value="Winged helix-like DNA-binding domain superfamily/Winged helix DNA-binding domain"/>
    <property type="match status" value="1"/>
</dbReference>
<evidence type="ECO:0000256" key="2">
    <source>
        <dbReference type="ARBA" id="ARBA00023015"/>
    </source>
</evidence>
<evidence type="ECO:0000256" key="4">
    <source>
        <dbReference type="ARBA" id="ARBA00023163"/>
    </source>
</evidence>
<reference evidence="7" key="1">
    <citation type="submission" date="2016-10" db="EMBL/GenBank/DDBJ databases">
        <authorList>
            <person name="Varghese N."/>
            <person name="Submissions S."/>
        </authorList>
    </citation>
    <scope>NUCLEOTIDE SEQUENCE [LARGE SCALE GENOMIC DNA]</scope>
    <source>
        <strain evidence="7">DSM 21424</strain>
    </source>
</reference>
<gene>
    <name evidence="6" type="ORF">SAMN04488567_2479</name>
</gene>
<dbReference type="GO" id="GO:0030246">
    <property type="term" value="F:carbohydrate binding"/>
    <property type="evidence" value="ECO:0007669"/>
    <property type="project" value="InterPro"/>
</dbReference>
<dbReference type="InterPro" id="IPR036388">
    <property type="entry name" value="WH-like_DNA-bd_sf"/>
</dbReference>
<dbReference type="InterPro" id="IPR051054">
    <property type="entry name" value="SorC_transcr_regulators"/>
</dbReference>
<evidence type="ECO:0000256" key="3">
    <source>
        <dbReference type="ARBA" id="ARBA00023125"/>
    </source>
</evidence>
<accession>A0A1G7FML2</accession>
<dbReference type="EMBL" id="FNAT01000004">
    <property type="protein sequence ID" value="SDE76895.1"/>
    <property type="molecule type" value="Genomic_DNA"/>
</dbReference>
<evidence type="ECO:0000313" key="7">
    <source>
        <dbReference type="Proteomes" id="UP000198922"/>
    </source>
</evidence>
<dbReference type="SUPFAM" id="SSF100950">
    <property type="entry name" value="NagB/RpiA/CoA transferase-like"/>
    <property type="match status" value="1"/>
</dbReference>
<proteinExistence type="inferred from homology"/>
<evidence type="ECO:0000313" key="6">
    <source>
        <dbReference type="EMBL" id="SDE76895.1"/>
    </source>
</evidence>
<dbReference type="InterPro" id="IPR007324">
    <property type="entry name" value="Sugar-bd_dom_put"/>
</dbReference>
<keyword evidence="7" id="KW-1185">Reference proteome</keyword>
<protein>
    <submittedName>
        <fullName evidence="6">DNA-binding transcriptional regulator LsrR, DeoR family</fullName>
    </submittedName>
</protein>
<dbReference type="OrthoDB" id="9806345at2"/>
<dbReference type="GO" id="GO:0003677">
    <property type="term" value="F:DNA binding"/>
    <property type="evidence" value="ECO:0007669"/>
    <property type="project" value="UniProtKB-KW"/>
</dbReference>
<keyword evidence="4" id="KW-0804">Transcription</keyword>
<dbReference type="Gene3D" id="3.40.50.1360">
    <property type="match status" value="1"/>
</dbReference>
<feature type="domain" description="Sugar-binding" evidence="5">
    <location>
        <begin position="70"/>
        <end position="322"/>
    </location>
</feature>
<keyword evidence="2" id="KW-0805">Transcription regulation</keyword>
<dbReference type="RefSeq" id="WP_090112399.1">
    <property type="nucleotide sequence ID" value="NZ_FNAT01000004.1"/>
</dbReference>
<dbReference type="PANTHER" id="PTHR34294">
    <property type="entry name" value="TRANSCRIPTIONAL REGULATOR-RELATED"/>
    <property type="match status" value="1"/>
</dbReference>
<evidence type="ECO:0000256" key="1">
    <source>
        <dbReference type="ARBA" id="ARBA00010466"/>
    </source>
</evidence>
<keyword evidence="3 6" id="KW-0238">DNA-binding</keyword>
<dbReference type="InterPro" id="IPR037171">
    <property type="entry name" value="NagB/RpiA_transferase-like"/>
</dbReference>
<comment type="similarity">
    <text evidence="1">Belongs to the SorC transcriptional regulatory family.</text>
</comment>
<dbReference type="STRING" id="521013.SAMN04488567_2479"/>
<dbReference type="Pfam" id="PF04198">
    <property type="entry name" value="Sugar-bind"/>
    <property type="match status" value="1"/>
</dbReference>
<sequence>MTTPSAPRRRLDGEDRQIDAIIEAAWCYYHDGLNQSDIAARMGVSRASVVNYLAEARRRNYVRISLDTEIFRASALAERIRERFGLAGALVVPSDAAEVARSSDRVIRAASDWLPQLLEPGDRLGVAWGETIYRLAGAAPHQPIRELTVVQLLGSRPAALGFAAETCSATLAARFDARCVNLHVPLLLSDEDLCTRLKREPVVAEQLRAVADCNKVVFAAGTCGPDSHMARTGLLDRDRLAEFRAAGAAGVICGRLIDAAGRPMRSEIEDRMIGVTLEQMRDKPLRLLVAADADRLEASRAAILGGYATHLATSSDMAEHLLGGAR</sequence>
<name>A0A1G7FML2_9RHOB</name>
<evidence type="ECO:0000259" key="5">
    <source>
        <dbReference type="Pfam" id="PF04198"/>
    </source>
</evidence>
<dbReference type="Proteomes" id="UP000198922">
    <property type="component" value="Unassembled WGS sequence"/>
</dbReference>
<dbReference type="PANTHER" id="PTHR34294:SF1">
    <property type="entry name" value="TRANSCRIPTIONAL REGULATOR LSRR"/>
    <property type="match status" value="1"/>
</dbReference>